<name>A0ABT9Y912_9FIRM</name>
<dbReference type="Proteomes" id="UP001239167">
    <property type="component" value="Unassembled WGS sequence"/>
</dbReference>
<keyword evidence="1" id="KW-0812">Transmembrane</keyword>
<comment type="caution">
    <text evidence="2">The sequence shown here is derived from an EMBL/GenBank/DDBJ whole genome shotgun (WGS) entry which is preliminary data.</text>
</comment>
<proteinExistence type="predicted"/>
<evidence type="ECO:0000256" key="1">
    <source>
        <dbReference type="SAM" id="Phobius"/>
    </source>
</evidence>
<keyword evidence="1" id="KW-1133">Transmembrane helix</keyword>
<organism evidence="2 3">
    <name type="scientific">Pectinatus haikarae</name>
    <dbReference type="NCBI Taxonomy" id="349096"/>
    <lineage>
        <taxon>Bacteria</taxon>
        <taxon>Bacillati</taxon>
        <taxon>Bacillota</taxon>
        <taxon>Negativicutes</taxon>
        <taxon>Selenomonadales</taxon>
        <taxon>Selenomonadaceae</taxon>
        <taxon>Pectinatus</taxon>
    </lineage>
</organism>
<sequence length="174" mass="19900">MKLRKERENIKNYLFTIVFMIFLSTSPLTAKAQFVQNYDQLHEAYAAGSYIHPGDPAVSLYIQKFFPMDGSPIFYSFAAYNSGWQNLFTVDSSVSFIVDDQTFFPKAKYFSRNITNFPIVHTASRVEFILSDALIDSLKIAQNISIVSADKKINYQLTPGEIKELKNVIAQNHY</sequence>
<feature type="transmembrane region" description="Helical" evidence="1">
    <location>
        <begin position="12"/>
        <end position="30"/>
    </location>
</feature>
<evidence type="ECO:0000313" key="2">
    <source>
        <dbReference type="EMBL" id="MDQ0204323.1"/>
    </source>
</evidence>
<protein>
    <submittedName>
        <fullName evidence="2">Uncharacterized protein</fullName>
    </submittedName>
</protein>
<evidence type="ECO:0000313" key="3">
    <source>
        <dbReference type="Proteomes" id="UP001239167"/>
    </source>
</evidence>
<gene>
    <name evidence="2" type="ORF">J2S01_002051</name>
</gene>
<accession>A0ABT9Y912</accession>
<dbReference type="RefSeq" id="WP_196603687.1">
    <property type="nucleotide sequence ID" value="NZ_CP116940.1"/>
</dbReference>
<keyword evidence="3" id="KW-1185">Reference proteome</keyword>
<reference evidence="2 3" key="1">
    <citation type="submission" date="2023-07" db="EMBL/GenBank/DDBJ databases">
        <title>Genomic Encyclopedia of Type Strains, Phase IV (KMG-IV): sequencing the most valuable type-strain genomes for metagenomic binning, comparative biology and taxonomic classification.</title>
        <authorList>
            <person name="Goeker M."/>
        </authorList>
    </citation>
    <scope>NUCLEOTIDE SEQUENCE [LARGE SCALE GENOMIC DNA]</scope>
    <source>
        <strain evidence="2 3">DSM 16980</strain>
    </source>
</reference>
<keyword evidence="1" id="KW-0472">Membrane</keyword>
<dbReference type="EMBL" id="JAUSUE010000015">
    <property type="protein sequence ID" value="MDQ0204323.1"/>
    <property type="molecule type" value="Genomic_DNA"/>
</dbReference>